<sequence length="82" mass="9419">MLHRDLYETDTDFLWEERRALETKGTNKAQKALENSSIHCPTADGRDTVGRAVLQADPSRPQIKYRLPPTEIHDGRLFRKVG</sequence>
<gene>
    <name evidence="1" type="ORF">BDU57DRAFT_508968</name>
</gene>
<dbReference type="EMBL" id="ML979132">
    <property type="protein sequence ID" value="KAF1920586.1"/>
    <property type="molecule type" value="Genomic_DNA"/>
</dbReference>
<evidence type="ECO:0000313" key="2">
    <source>
        <dbReference type="Proteomes" id="UP000800096"/>
    </source>
</evidence>
<accession>A0A6A5R1C9</accession>
<dbReference type="AlphaFoldDB" id="A0A6A5R1C9"/>
<keyword evidence="2" id="KW-1185">Reference proteome</keyword>
<dbReference type="OrthoDB" id="3695564at2759"/>
<organism evidence="1 2">
    <name type="scientific">Ampelomyces quisqualis</name>
    <name type="common">Powdery mildew agent</name>
    <dbReference type="NCBI Taxonomy" id="50730"/>
    <lineage>
        <taxon>Eukaryota</taxon>
        <taxon>Fungi</taxon>
        <taxon>Dikarya</taxon>
        <taxon>Ascomycota</taxon>
        <taxon>Pezizomycotina</taxon>
        <taxon>Dothideomycetes</taxon>
        <taxon>Pleosporomycetidae</taxon>
        <taxon>Pleosporales</taxon>
        <taxon>Pleosporineae</taxon>
        <taxon>Phaeosphaeriaceae</taxon>
        <taxon>Ampelomyces</taxon>
    </lineage>
</organism>
<protein>
    <submittedName>
        <fullName evidence="1">Uncharacterized protein</fullName>
    </submittedName>
</protein>
<name>A0A6A5R1C9_AMPQU</name>
<evidence type="ECO:0000313" key="1">
    <source>
        <dbReference type="EMBL" id="KAF1920586.1"/>
    </source>
</evidence>
<dbReference type="Proteomes" id="UP000800096">
    <property type="component" value="Unassembled WGS sequence"/>
</dbReference>
<proteinExistence type="predicted"/>
<reference evidence="1" key="1">
    <citation type="journal article" date="2020" name="Stud. Mycol.">
        <title>101 Dothideomycetes genomes: a test case for predicting lifestyles and emergence of pathogens.</title>
        <authorList>
            <person name="Haridas S."/>
            <person name="Albert R."/>
            <person name="Binder M."/>
            <person name="Bloem J."/>
            <person name="Labutti K."/>
            <person name="Salamov A."/>
            <person name="Andreopoulos B."/>
            <person name="Baker S."/>
            <person name="Barry K."/>
            <person name="Bills G."/>
            <person name="Bluhm B."/>
            <person name="Cannon C."/>
            <person name="Castanera R."/>
            <person name="Culley D."/>
            <person name="Daum C."/>
            <person name="Ezra D."/>
            <person name="Gonzalez J."/>
            <person name="Henrissat B."/>
            <person name="Kuo A."/>
            <person name="Liang C."/>
            <person name="Lipzen A."/>
            <person name="Lutzoni F."/>
            <person name="Magnuson J."/>
            <person name="Mondo S."/>
            <person name="Nolan M."/>
            <person name="Ohm R."/>
            <person name="Pangilinan J."/>
            <person name="Park H.-J."/>
            <person name="Ramirez L."/>
            <person name="Alfaro M."/>
            <person name="Sun H."/>
            <person name="Tritt A."/>
            <person name="Yoshinaga Y."/>
            <person name="Zwiers L.-H."/>
            <person name="Turgeon B."/>
            <person name="Goodwin S."/>
            <person name="Spatafora J."/>
            <person name="Crous P."/>
            <person name="Grigoriev I."/>
        </authorList>
    </citation>
    <scope>NUCLEOTIDE SEQUENCE</scope>
    <source>
        <strain evidence="1">HMLAC05119</strain>
    </source>
</reference>